<accession>A0AAW1C0M9</accession>
<evidence type="ECO:0000256" key="3">
    <source>
        <dbReference type="ARBA" id="ARBA00022801"/>
    </source>
</evidence>
<comment type="similarity">
    <text evidence="1">Belongs to the 5'(3')-deoxyribonucleotidase family.</text>
</comment>
<sequence>MNQGENASTESNSPAGGKSEGSLTSKKPGKAEATIDRAARWGQPLDGHGQGGFPDAPCSMAGAAVRAGWLVRLAAPSASYCTRFGAEVPAAAAQAPQPSPPYGSKKPHARRVPAEEDPAARAFSSAPAPGPDNKSFLWARYGEMKRLVQDLLPPGVCNLLNPSTIYANNEISLSTIGVYGFDYDYTLALYSPALHSRIYNTARDILVEQYKYPKGILKYEYWPNFAVRGLHYDIAKGLLMKIDAFHYIQLGTVYRGLKPVPDDEVLEMYDGTHHIPLHQASGFYGKGPAVKQFMDIFSLPEMTLLAVANDFFISNDIDYDPIHLYKDVTDAIRDVHIKGFMYKWIMQDLEQYILHGDETYAVLHRLAKNGKKLFLITNSPFSFVDKGMRYMVGKDWRDFFDVVIVQADKPHFFNDCVKPFRRLDSNGDLQWDKINKLEKGQVYKQGNLFDFLRLTGWRGSKVLYFGDHLYSDLADLMLRHGWRTGAIVPELETETKMVNTEQYSQALTWLQALTGLLERMQMFQDPESQQVLQDWMKERQELRALTKNLFNPQFGSIFRTCHNPTYFSRRLCRFSDVYMASLSCLLNYDLNYTFYPRRTPLQHEAPLWMDQLCTGCMKTPFLEEMAHIR</sequence>
<evidence type="ECO:0000256" key="4">
    <source>
        <dbReference type="ARBA" id="ARBA00022842"/>
    </source>
</evidence>
<dbReference type="Proteomes" id="UP001474421">
    <property type="component" value="Unassembled WGS sequence"/>
</dbReference>
<feature type="region of interest" description="Disordered" evidence="5">
    <location>
        <begin position="92"/>
        <end position="129"/>
    </location>
</feature>
<dbReference type="NCBIfam" id="TIGR02244">
    <property type="entry name" value="HAD-IG-Ncltidse"/>
    <property type="match status" value="1"/>
</dbReference>
<dbReference type="SUPFAM" id="SSF56784">
    <property type="entry name" value="HAD-like"/>
    <property type="match status" value="1"/>
</dbReference>
<name>A0AAW1C0M9_CROAD</name>
<feature type="compositionally biased region" description="Polar residues" evidence="5">
    <location>
        <begin position="1"/>
        <end position="14"/>
    </location>
</feature>
<proteinExistence type="inferred from homology"/>
<evidence type="ECO:0000313" key="6">
    <source>
        <dbReference type="EMBL" id="KAK9407638.1"/>
    </source>
</evidence>
<dbReference type="InterPro" id="IPR008380">
    <property type="entry name" value="HAD-SF_hydro_IG_5-nucl"/>
</dbReference>
<feature type="compositionally biased region" description="Basic and acidic residues" evidence="5">
    <location>
        <begin position="29"/>
        <end position="39"/>
    </location>
</feature>
<dbReference type="EMBL" id="JAOTOJ010000002">
    <property type="protein sequence ID" value="KAK9407638.1"/>
    <property type="molecule type" value="Genomic_DNA"/>
</dbReference>
<evidence type="ECO:0000313" key="7">
    <source>
        <dbReference type="Proteomes" id="UP001474421"/>
    </source>
</evidence>
<dbReference type="Gene3D" id="3.40.50.1000">
    <property type="entry name" value="HAD superfamily/HAD-like"/>
    <property type="match status" value="1"/>
</dbReference>
<dbReference type="FunFam" id="3.40.50.1000:FF:000026">
    <property type="entry name" value="NT5DC3 isoform 1"/>
    <property type="match status" value="1"/>
</dbReference>
<evidence type="ECO:0008006" key="8">
    <source>
        <dbReference type="Google" id="ProtNLM"/>
    </source>
</evidence>
<dbReference type="PANTHER" id="PTHR12103:SF19">
    <property type="entry name" value="5'-NUCLEOTIDASE DOMAIN-CONTAINING 2"/>
    <property type="match status" value="1"/>
</dbReference>
<evidence type="ECO:0000256" key="2">
    <source>
        <dbReference type="ARBA" id="ARBA00022723"/>
    </source>
</evidence>
<dbReference type="InterPro" id="IPR023214">
    <property type="entry name" value="HAD_sf"/>
</dbReference>
<evidence type="ECO:0000256" key="5">
    <source>
        <dbReference type="SAM" id="MobiDB-lite"/>
    </source>
</evidence>
<feature type="region of interest" description="Disordered" evidence="5">
    <location>
        <begin position="1"/>
        <end position="50"/>
    </location>
</feature>
<dbReference type="PANTHER" id="PTHR12103">
    <property type="entry name" value="5'-NUCLEOTIDASE DOMAIN-CONTAINING"/>
    <property type="match status" value="1"/>
</dbReference>
<comment type="caution">
    <text evidence="6">The sequence shown here is derived from an EMBL/GenBank/DDBJ whole genome shotgun (WGS) entry which is preliminary data.</text>
</comment>
<keyword evidence="4" id="KW-0460">Magnesium</keyword>
<dbReference type="InterPro" id="IPR036412">
    <property type="entry name" value="HAD-like_sf"/>
</dbReference>
<dbReference type="CDD" id="cd07522">
    <property type="entry name" value="HAD_cN-II"/>
    <property type="match status" value="1"/>
</dbReference>
<gene>
    <name evidence="6" type="ORF">NXF25_006412</name>
</gene>
<keyword evidence="7" id="KW-1185">Reference proteome</keyword>
<dbReference type="GO" id="GO:0046872">
    <property type="term" value="F:metal ion binding"/>
    <property type="evidence" value="ECO:0007669"/>
    <property type="project" value="UniProtKB-KW"/>
</dbReference>
<evidence type="ECO:0000256" key="1">
    <source>
        <dbReference type="ARBA" id="ARBA00009589"/>
    </source>
</evidence>
<protein>
    <recommendedName>
        <fullName evidence="8">5'-nucleotidase domain-containing protein 2</fullName>
    </recommendedName>
</protein>
<keyword evidence="3" id="KW-0378">Hydrolase</keyword>
<dbReference type="GO" id="GO:0008253">
    <property type="term" value="F:5'-nucleotidase activity"/>
    <property type="evidence" value="ECO:0007669"/>
    <property type="project" value="TreeGrafter"/>
</dbReference>
<dbReference type="Pfam" id="PF05761">
    <property type="entry name" value="5_nucleotid"/>
    <property type="match status" value="1"/>
</dbReference>
<keyword evidence="2" id="KW-0479">Metal-binding</keyword>
<organism evidence="6 7">
    <name type="scientific">Crotalus adamanteus</name>
    <name type="common">Eastern diamondback rattlesnake</name>
    <dbReference type="NCBI Taxonomy" id="8729"/>
    <lineage>
        <taxon>Eukaryota</taxon>
        <taxon>Metazoa</taxon>
        <taxon>Chordata</taxon>
        <taxon>Craniata</taxon>
        <taxon>Vertebrata</taxon>
        <taxon>Euteleostomi</taxon>
        <taxon>Lepidosauria</taxon>
        <taxon>Squamata</taxon>
        <taxon>Bifurcata</taxon>
        <taxon>Unidentata</taxon>
        <taxon>Episquamata</taxon>
        <taxon>Toxicofera</taxon>
        <taxon>Serpentes</taxon>
        <taxon>Colubroidea</taxon>
        <taxon>Viperidae</taxon>
        <taxon>Crotalinae</taxon>
        <taxon>Crotalus</taxon>
    </lineage>
</organism>
<reference evidence="6 7" key="1">
    <citation type="journal article" date="2024" name="Proc. Natl. Acad. Sci. U.S.A.">
        <title>The genetic regulatory architecture and epigenomic basis for age-related changes in rattlesnake venom.</title>
        <authorList>
            <person name="Hogan M.P."/>
            <person name="Holding M.L."/>
            <person name="Nystrom G.S."/>
            <person name="Colston T.J."/>
            <person name="Bartlett D.A."/>
            <person name="Mason A.J."/>
            <person name="Ellsworth S.A."/>
            <person name="Rautsaw R.M."/>
            <person name="Lawrence K.C."/>
            <person name="Strickland J.L."/>
            <person name="He B."/>
            <person name="Fraser P."/>
            <person name="Margres M.J."/>
            <person name="Gilbert D.M."/>
            <person name="Gibbs H.L."/>
            <person name="Parkinson C.L."/>
            <person name="Rokyta D.R."/>
        </authorList>
    </citation>
    <scope>NUCLEOTIDE SEQUENCE [LARGE SCALE GENOMIC DNA]</scope>
    <source>
        <strain evidence="6">DRR0105</strain>
    </source>
</reference>
<dbReference type="AlphaFoldDB" id="A0AAW1C0M9"/>